<dbReference type="PANTHER" id="PTHR33112">
    <property type="entry name" value="DOMAIN PROTEIN, PUTATIVE-RELATED"/>
    <property type="match status" value="1"/>
</dbReference>
<evidence type="ECO:0000259" key="1">
    <source>
        <dbReference type="Pfam" id="PF06985"/>
    </source>
</evidence>
<evidence type="ECO:0000313" key="3">
    <source>
        <dbReference type="Proteomes" id="UP001302812"/>
    </source>
</evidence>
<organism evidence="2 3">
    <name type="scientific">Canariomyces notabilis</name>
    <dbReference type="NCBI Taxonomy" id="2074819"/>
    <lineage>
        <taxon>Eukaryota</taxon>
        <taxon>Fungi</taxon>
        <taxon>Dikarya</taxon>
        <taxon>Ascomycota</taxon>
        <taxon>Pezizomycotina</taxon>
        <taxon>Sordariomycetes</taxon>
        <taxon>Sordariomycetidae</taxon>
        <taxon>Sordariales</taxon>
        <taxon>Chaetomiaceae</taxon>
        <taxon>Canariomyces</taxon>
    </lineage>
</organism>
<dbReference type="RefSeq" id="XP_064664639.1">
    <property type="nucleotide sequence ID" value="XM_064812836.1"/>
</dbReference>
<evidence type="ECO:0000313" key="2">
    <source>
        <dbReference type="EMBL" id="KAK4107069.1"/>
    </source>
</evidence>
<protein>
    <submittedName>
        <fullName evidence="2">HET-domain-containing protein</fullName>
    </submittedName>
</protein>
<dbReference type="PANTHER" id="PTHR33112:SF16">
    <property type="entry name" value="HETEROKARYON INCOMPATIBILITY DOMAIN-CONTAINING PROTEIN"/>
    <property type="match status" value="1"/>
</dbReference>
<dbReference type="Proteomes" id="UP001302812">
    <property type="component" value="Unassembled WGS sequence"/>
</dbReference>
<dbReference type="Pfam" id="PF06985">
    <property type="entry name" value="HET"/>
    <property type="match status" value="1"/>
</dbReference>
<comment type="caution">
    <text evidence="2">The sequence shown here is derived from an EMBL/GenBank/DDBJ whole genome shotgun (WGS) entry which is preliminary data.</text>
</comment>
<sequence length="630" mass="70787">MGQEVFDASDIHTNTDRYCDECRQMASFTGLSFHRRFSKPGVAKEATMPHQGLVNWRDAPDPKCALCGFLDSELNKGPGEYLFGRVGIDIKGFALPGDAAAKFTDVMRPPVDPASDVVFDKARKWIKTCCTSHKQCRVTGKDGLSYLPTRVIDVGVDDGDALKLHVSAEDEQAEYACLSYCWGGDQFKTTCANLESLTAEIPRDSLFQTVTDAAEVTRRLGLRYLWVDALCIVQDSDEDKAKHIYTMGAIYKNSTITIVAATASAASQGFLRTPREPLPTAVVNLPLPNGEIGPVHLTLDELTRQGPLRAKSYHPLDQRGWCLQEHLLSPRLLYFANWNVEWHCQHGDVQFVFDDLFGRTKSVPNSFRLEPGIFGAASVGDVAARTYAFGRIPIRLNLWRRIVEDYTRRGLTVPSDRLPALAGITRELEWVWQDECVFGVWKSPALAAHFLGWQATKRSTRSGMAPTWSWASISGGVRVPICDRTHMSVELELGHISFDGKGGVQDQDGVAEPGHESYKFPRLTLTGKVIEPQPETIHTPEESVAWRFDLDEPIFRHEVSHLMLDYHSNLVDRQKRTEMRCIAIRKIKDEDGVYERVGVLNYEYKRGVFEEDTPWLKLVKEAAKVQIQLV</sequence>
<dbReference type="InterPro" id="IPR010730">
    <property type="entry name" value="HET"/>
</dbReference>
<reference evidence="2" key="2">
    <citation type="submission" date="2023-05" db="EMBL/GenBank/DDBJ databases">
        <authorList>
            <consortium name="Lawrence Berkeley National Laboratory"/>
            <person name="Steindorff A."/>
            <person name="Hensen N."/>
            <person name="Bonometti L."/>
            <person name="Westerberg I."/>
            <person name="Brannstrom I.O."/>
            <person name="Guillou S."/>
            <person name="Cros-Aarteil S."/>
            <person name="Calhoun S."/>
            <person name="Haridas S."/>
            <person name="Kuo A."/>
            <person name="Mondo S."/>
            <person name="Pangilinan J."/>
            <person name="Riley R."/>
            <person name="Labutti K."/>
            <person name="Andreopoulos B."/>
            <person name="Lipzen A."/>
            <person name="Chen C."/>
            <person name="Yanf M."/>
            <person name="Daum C."/>
            <person name="Ng V."/>
            <person name="Clum A."/>
            <person name="Ohm R."/>
            <person name="Martin F."/>
            <person name="Silar P."/>
            <person name="Natvig D."/>
            <person name="Lalanne C."/>
            <person name="Gautier V."/>
            <person name="Ament-Velasquez S.L."/>
            <person name="Kruys A."/>
            <person name="Hutchinson M.I."/>
            <person name="Powell A.J."/>
            <person name="Barry K."/>
            <person name="Miller A.N."/>
            <person name="Grigoriev I.V."/>
            <person name="Debuchy R."/>
            <person name="Gladieux P."/>
            <person name="Thoren M.H."/>
            <person name="Johannesson H."/>
        </authorList>
    </citation>
    <scope>NUCLEOTIDE SEQUENCE</scope>
    <source>
        <strain evidence="2">CBS 508.74</strain>
    </source>
</reference>
<reference evidence="2" key="1">
    <citation type="journal article" date="2023" name="Mol. Phylogenet. Evol.">
        <title>Genome-scale phylogeny and comparative genomics of the fungal order Sordariales.</title>
        <authorList>
            <person name="Hensen N."/>
            <person name="Bonometti L."/>
            <person name="Westerberg I."/>
            <person name="Brannstrom I.O."/>
            <person name="Guillou S."/>
            <person name="Cros-Aarteil S."/>
            <person name="Calhoun S."/>
            <person name="Haridas S."/>
            <person name="Kuo A."/>
            <person name="Mondo S."/>
            <person name="Pangilinan J."/>
            <person name="Riley R."/>
            <person name="LaButti K."/>
            <person name="Andreopoulos B."/>
            <person name="Lipzen A."/>
            <person name="Chen C."/>
            <person name="Yan M."/>
            <person name="Daum C."/>
            <person name="Ng V."/>
            <person name="Clum A."/>
            <person name="Steindorff A."/>
            <person name="Ohm R.A."/>
            <person name="Martin F."/>
            <person name="Silar P."/>
            <person name="Natvig D.O."/>
            <person name="Lalanne C."/>
            <person name="Gautier V."/>
            <person name="Ament-Velasquez S.L."/>
            <person name="Kruys A."/>
            <person name="Hutchinson M.I."/>
            <person name="Powell A.J."/>
            <person name="Barry K."/>
            <person name="Miller A.N."/>
            <person name="Grigoriev I.V."/>
            <person name="Debuchy R."/>
            <person name="Gladieux P."/>
            <person name="Hiltunen Thoren M."/>
            <person name="Johannesson H."/>
        </authorList>
    </citation>
    <scope>NUCLEOTIDE SEQUENCE</scope>
    <source>
        <strain evidence="2">CBS 508.74</strain>
    </source>
</reference>
<dbReference type="AlphaFoldDB" id="A0AAN6T7N0"/>
<dbReference type="GeneID" id="89936961"/>
<dbReference type="EMBL" id="MU853384">
    <property type="protein sequence ID" value="KAK4107069.1"/>
    <property type="molecule type" value="Genomic_DNA"/>
</dbReference>
<accession>A0AAN6T7N0</accession>
<proteinExistence type="predicted"/>
<feature type="domain" description="Heterokaryon incompatibility" evidence="1">
    <location>
        <begin position="175"/>
        <end position="325"/>
    </location>
</feature>
<keyword evidence="3" id="KW-1185">Reference proteome</keyword>
<gene>
    <name evidence="2" type="ORF">N656DRAFT_742553</name>
</gene>
<name>A0AAN6T7N0_9PEZI</name>